<evidence type="ECO:0000313" key="9">
    <source>
        <dbReference type="EMBL" id="RTQ50128.1"/>
    </source>
</evidence>
<evidence type="ECO:0000256" key="3">
    <source>
        <dbReference type="ARBA" id="ARBA00022729"/>
    </source>
</evidence>
<keyword evidence="10" id="KW-1185">Reference proteome</keyword>
<evidence type="ECO:0000256" key="4">
    <source>
        <dbReference type="ARBA" id="ARBA00023136"/>
    </source>
</evidence>
<dbReference type="RefSeq" id="WP_126693178.1">
    <property type="nucleotide sequence ID" value="NZ_RXOF01000005.1"/>
</dbReference>
<dbReference type="InterPro" id="IPR012944">
    <property type="entry name" value="SusD_RagB_dom"/>
</dbReference>
<dbReference type="Pfam" id="PF07980">
    <property type="entry name" value="SusD_RagB"/>
    <property type="match status" value="1"/>
</dbReference>
<dbReference type="CDD" id="cd08977">
    <property type="entry name" value="SusD"/>
    <property type="match status" value="1"/>
</dbReference>
<reference evidence="9 10" key="1">
    <citation type="submission" date="2018-12" db="EMBL/GenBank/DDBJ databases">
        <title>Hymenobacter gummosus sp. nov., isolated from a spring.</title>
        <authorList>
            <person name="Nie L."/>
        </authorList>
    </citation>
    <scope>NUCLEOTIDE SEQUENCE [LARGE SCALE GENOMIC DNA]</scope>
    <source>
        <strain evidence="9 10">KCTC 52166</strain>
    </source>
</reference>
<dbReference type="InterPro" id="IPR011990">
    <property type="entry name" value="TPR-like_helical_dom_sf"/>
</dbReference>
<proteinExistence type="inferred from homology"/>
<dbReference type="Gene3D" id="1.25.40.390">
    <property type="match status" value="1"/>
</dbReference>
<evidence type="ECO:0000256" key="6">
    <source>
        <dbReference type="SAM" id="SignalP"/>
    </source>
</evidence>
<evidence type="ECO:0000313" key="10">
    <source>
        <dbReference type="Proteomes" id="UP000282184"/>
    </source>
</evidence>
<organism evidence="9 10">
    <name type="scientific">Hymenobacter gummosus</name>
    <dbReference type="NCBI Taxonomy" id="1776032"/>
    <lineage>
        <taxon>Bacteria</taxon>
        <taxon>Pseudomonadati</taxon>
        <taxon>Bacteroidota</taxon>
        <taxon>Cytophagia</taxon>
        <taxon>Cytophagales</taxon>
        <taxon>Hymenobacteraceae</taxon>
        <taxon>Hymenobacter</taxon>
    </lineage>
</organism>
<evidence type="ECO:0000259" key="8">
    <source>
        <dbReference type="Pfam" id="PF14322"/>
    </source>
</evidence>
<comment type="similarity">
    <text evidence="2">Belongs to the SusD family.</text>
</comment>
<dbReference type="AlphaFoldDB" id="A0A3S0H5K8"/>
<keyword evidence="4" id="KW-0472">Membrane</keyword>
<keyword evidence="5" id="KW-0998">Cell outer membrane</keyword>
<dbReference type="InterPro" id="IPR033985">
    <property type="entry name" value="SusD-like_N"/>
</dbReference>
<evidence type="ECO:0000256" key="2">
    <source>
        <dbReference type="ARBA" id="ARBA00006275"/>
    </source>
</evidence>
<gene>
    <name evidence="9" type="ORF">EJV47_10855</name>
</gene>
<feature type="domain" description="RagB/SusD" evidence="7">
    <location>
        <begin position="365"/>
        <end position="514"/>
    </location>
</feature>
<name>A0A3S0H5K8_9BACT</name>
<sequence length="514" mass="56132">MKLTFPFIGRAALLSLLLTAGAGCELLDQQSPQDFNPDDVFSSPGRVDKAAAGMYDALQDGEFLGSFALIYSDVRSDDVDLPSGFQNLATSTLQSGDGNALGAWAGGYRSMYMANYMIRELTRRNGAGIPADKYNQYIAEAKFIRALCHFTLVNLFAHPYRFSPDGSHLGVPIQLDAPDGTEAYQPAQQKPRATVKQVYEQVTQDLKDAIKGLPVNQGSTNLNVARATKDAACGLLSRVYLYQMQYDSAARYANLVITSTRHQMNAEAKDAFSVTAGEERNFVSDTESIFFIAMSQNDNPNTNAAIGQFYAPGTSISIGPYVRALPGPFNSANNLPIPNGSTAANTDRRRLDLTVYRTSPPPARWWTRKYTGNLPSGAAGNSNRGAWIPIVRYPEILLNRAEALARTSGITTEAVSLLNQVRDRSKPTSAASYTTASFANAQALIDAILTERRFELAFEGHRYYDLLRTAAFVPEHGTGTIKVPALAWNDPRSILPIPANELQRNPNLVQNTGY</sequence>
<feature type="signal peptide" evidence="6">
    <location>
        <begin position="1"/>
        <end position="22"/>
    </location>
</feature>
<dbReference type="OrthoDB" id="9792139at2"/>
<comment type="subcellular location">
    <subcellularLocation>
        <location evidence="1">Cell outer membrane</location>
    </subcellularLocation>
</comment>
<accession>A0A3S0H5K8</accession>
<dbReference type="Proteomes" id="UP000282184">
    <property type="component" value="Unassembled WGS sequence"/>
</dbReference>
<dbReference type="PROSITE" id="PS51257">
    <property type="entry name" value="PROKAR_LIPOPROTEIN"/>
    <property type="match status" value="1"/>
</dbReference>
<evidence type="ECO:0000256" key="5">
    <source>
        <dbReference type="ARBA" id="ARBA00023237"/>
    </source>
</evidence>
<keyword evidence="3 6" id="KW-0732">Signal</keyword>
<dbReference type="EMBL" id="RXOF01000005">
    <property type="protein sequence ID" value="RTQ50128.1"/>
    <property type="molecule type" value="Genomic_DNA"/>
</dbReference>
<evidence type="ECO:0000256" key="1">
    <source>
        <dbReference type="ARBA" id="ARBA00004442"/>
    </source>
</evidence>
<comment type="caution">
    <text evidence="9">The sequence shown here is derived from an EMBL/GenBank/DDBJ whole genome shotgun (WGS) entry which is preliminary data.</text>
</comment>
<feature type="domain" description="SusD-like N-terminal" evidence="8">
    <location>
        <begin position="27"/>
        <end position="241"/>
    </location>
</feature>
<dbReference type="GO" id="GO:0009279">
    <property type="term" value="C:cell outer membrane"/>
    <property type="evidence" value="ECO:0007669"/>
    <property type="project" value="UniProtKB-SubCell"/>
</dbReference>
<dbReference type="SUPFAM" id="SSF48452">
    <property type="entry name" value="TPR-like"/>
    <property type="match status" value="1"/>
</dbReference>
<protein>
    <submittedName>
        <fullName evidence="9">RagB/SusD family nutrient uptake outer membrane protein</fullName>
    </submittedName>
</protein>
<evidence type="ECO:0000259" key="7">
    <source>
        <dbReference type="Pfam" id="PF07980"/>
    </source>
</evidence>
<dbReference type="Pfam" id="PF14322">
    <property type="entry name" value="SusD-like_3"/>
    <property type="match status" value="1"/>
</dbReference>
<feature type="chain" id="PRO_5018770464" evidence="6">
    <location>
        <begin position="23"/>
        <end position="514"/>
    </location>
</feature>